<reference evidence="3 4" key="1">
    <citation type="journal article" date="2012" name="New Phytol.">
        <title>Insight into trade-off between wood decay and parasitism from the genome of a fungal forest pathogen.</title>
        <authorList>
            <person name="Olson A."/>
            <person name="Aerts A."/>
            <person name="Asiegbu F."/>
            <person name="Belbahri L."/>
            <person name="Bouzid O."/>
            <person name="Broberg A."/>
            <person name="Canback B."/>
            <person name="Coutinho P.M."/>
            <person name="Cullen D."/>
            <person name="Dalman K."/>
            <person name="Deflorio G."/>
            <person name="van Diepen L.T."/>
            <person name="Dunand C."/>
            <person name="Duplessis S."/>
            <person name="Durling M."/>
            <person name="Gonthier P."/>
            <person name="Grimwood J."/>
            <person name="Fossdal C.G."/>
            <person name="Hansson D."/>
            <person name="Henrissat B."/>
            <person name="Hietala A."/>
            <person name="Himmelstrand K."/>
            <person name="Hoffmeister D."/>
            <person name="Hogberg N."/>
            <person name="James T.Y."/>
            <person name="Karlsson M."/>
            <person name="Kohler A."/>
            <person name="Kues U."/>
            <person name="Lee Y.H."/>
            <person name="Lin Y.C."/>
            <person name="Lind M."/>
            <person name="Lindquist E."/>
            <person name="Lombard V."/>
            <person name="Lucas S."/>
            <person name="Lunden K."/>
            <person name="Morin E."/>
            <person name="Murat C."/>
            <person name="Park J."/>
            <person name="Raffaello T."/>
            <person name="Rouze P."/>
            <person name="Salamov A."/>
            <person name="Schmutz J."/>
            <person name="Solheim H."/>
            <person name="Stahlberg J."/>
            <person name="Velez H."/>
            <person name="de Vries R.P."/>
            <person name="Wiebenga A."/>
            <person name="Woodward S."/>
            <person name="Yakovlev I."/>
            <person name="Garbelotto M."/>
            <person name="Martin F."/>
            <person name="Grigoriev I.V."/>
            <person name="Stenlid J."/>
        </authorList>
    </citation>
    <scope>NUCLEOTIDE SEQUENCE [LARGE SCALE GENOMIC DNA]</scope>
    <source>
        <strain evidence="3 4">TC 32-1</strain>
    </source>
</reference>
<dbReference type="PANTHER" id="PTHR38248:SF2">
    <property type="entry name" value="FUNK1 11"/>
    <property type="match status" value="1"/>
</dbReference>
<feature type="domain" description="Fungal-type protein kinase" evidence="2">
    <location>
        <begin position="597"/>
        <end position="696"/>
    </location>
</feature>
<feature type="compositionally biased region" description="Basic and acidic residues" evidence="1">
    <location>
        <begin position="314"/>
        <end position="323"/>
    </location>
</feature>
<feature type="compositionally biased region" description="Polar residues" evidence="1">
    <location>
        <begin position="294"/>
        <end position="311"/>
    </location>
</feature>
<evidence type="ECO:0000259" key="2">
    <source>
        <dbReference type="Pfam" id="PF17667"/>
    </source>
</evidence>
<dbReference type="PANTHER" id="PTHR38248">
    <property type="entry name" value="FUNK1 6"/>
    <property type="match status" value="1"/>
</dbReference>
<protein>
    <recommendedName>
        <fullName evidence="2">Fungal-type protein kinase domain-containing protein</fullName>
    </recommendedName>
</protein>
<dbReference type="RefSeq" id="XP_009545465.1">
    <property type="nucleotide sequence ID" value="XM_009547170.1"/>
</dbReference>
<evidence type="ECO:0000313" key="3">
    <source>
        <dbReference type="EMBL" id="ETW83183.1"/>
    </source>
</evidence>
<feature type="domain" description="Fungal-type protein kinase" evidence="2">
    <location>
        <begin position="312"/>
        <end position="471"/>
    </location>
</feature>
<dbReference type="SUPFAM" id="SSF56112">
    <property type="entry name" value="Protein kinase-like (PK-like)"/>
    <property type="match status" value="1"/>
</dbReference>
<sequence>MGSTSNAVSEGYEDYMVDHVKEWIANDLEKHEKCSVDDMLAYFLRQCLHGQTPASKDTSSTFLQPYLEAVLPICNNDQIMNQLTEYCKIGGTEQDRYRPFVELFNLALQKLRSVKVPNVRSANGDLEILFHRNDPKMIQGDHNGDVSKRSPDVVLVSLAAAQGASDSIGTQWWDATGLALEQPFIAFDWPQILCVFEFKRVAKTLTPPPPKHSGFGAVREPQQNVWNLFNPVPDPSGATSAEANPDGDGSEATGANSGGGGKRPRATSASSSERANKKPRGRSANLVPPKIHNTRGNSALANQPPSASSARIAQDVKVKKKPVERPKPPIVQCGMYGAEMLSRGPCVNHAINVLIIDDVMWIWWYDRQGAIQTQGINFVQDLPRFLILLFAFQRFKLEDWGFNTILDPQSKIVHDLKKVHQTNRSLPKSHFVFPPPELSVSAPVEATIDPNSQIHHVYSLVGRGTSVFSGTACTKAPPTRDSRVPQGSGKGPAAVDDISFATLDKDEKVVVKIYWPEESRLSEGRIISEAYKRGEGNLDIVEHLPKMYLEHDFPEHSTNHIRDALRLTRPDGRRATRILRLAVFLKLDPIIALCGEEFMKAYLDCVRCHFALWTLGIQHSDLSLSNVMINDQKRGILNDWDLATIEGISKHDGCDRTGTVPFMALDLLKPSYWEGKIKRQYHHDLEGFLWILPYVCLQYKDGKMVTNPLKSWNTGHYAICREKKRDFLANLRTDPTEIPKATSSYEWEWVVFDQFVQCIDNNWQSPLTGTIAAATKQKKADLAMSVLNPGDIYAEFWARMKMAAEDDSGHLLYLKKYVPDGF</sequence>
<dbReference type="eggNOG" id="ENOG502SQDH">
    <property type="taxonomic scope" value="Eukaryota"/>
</dbReference>
<dbReference type="HOGENOM" id="CLU_016736_0_0_1"/>
<dbReference type="InterPro" id="IPR011009">
    <property type="entry name" value="Kinase-like_dom_sf"/>
</dbReference>
<gene>
    <name evidence="3" type="ORF">HETIRDRAFT_383269</name>
</gene>
<dbReference type="OrthoDB" id="5584477at2759"/>
<dbReference type="AlphaFoldDB" id="W4KBL4"/>
<dbReference type="EMBL" id="KI925457">
    <property type="protein sequence ID" value="ETW83183.1"/>
    <property type="molecule type" value="Genomic_DNA"/>
</dbReference>
<proteinExistence type="predicted"/>
<dbReference type="InterPro" id="IPR040976">
    <property type="entry name" value="Pkinase_fungal"/>
</dbReference>
<feature type="region of interest" description="Disordered" evidence="1">
    <location>
        <begin position="472"/>
        <end position="495"/>
    </location>
</feature>
<feature type="region of interest" description="Disordered" evidence="1">
    <location>
        <begin position="226"/>
        <end position="323"/>
    </location>
</feature>
<dbReference type="STRING" id="747525.W4KBL4"/>
<organism evidence="3 4">
    <name type="scientific">Heterobasidion irregulare (strain TC 32-1)</name>
    <dbReference type="NCBI Taxonomy" id="747525"/>
    <lineage>
        <taxon>Eukaryota</taxon>
        <taxon>Fungi</taxon>
        <taxon>Dikarya</taxon>
        <taxon>Basidiomycota</taxon>
        <taxon>Agaricomycotina</taxon>
        <taxon>Agaricomycetes</taxon>
        <taxon>Russulales</taxon>
        <taxon>Bondarzewiaceae</taxon>
        <taxon>Heterobasidion</taxon>
        <taxon>Heterobasidion annosum species complex</taxon>
    </lineage>
</organism>
<keyword evidence="4" id="KW-1185">Reference proteome</keyword>
<dbReference type="Pfam" id="PF17667">
    <property type="entry name" value="Pkinase_fungal"/>
    <property type="match status" value="2"/>
</dbReference>
<accession>W4KBL4</accession>
<dbReference type="Proteomes" id="UP000030671">
    <property type="component" value="Unassembled WGS sequence"/>
</dbReference>
<dbReference type="KEGG" id="hir:HETIRDRAFT_383269"/>
<dbReference type="GeneID" id="20672151"/>
<evidence type="ECO:0000313" key="4">
    <source>
        <dbReference type="Proteomes" id="UP000030671"/>
    </source>
</evidence>
<evidence type="ECO:0000256" key="1">
    <source>
        <dbReference type="SAM" id="MobiDB-lite"/>
    </source>
</evidence>
<name>W4KBL4_HETIT</name>
<dbReference type="InParanoid" id="W4KBL4"/>